<feature type="transmembrane region" description="Helical" evidence="1">
    <location>
        <begin position="310"/>
        <end position="333"/>
    </location>
</feature>
<evidence type="ECO:0008006" key="3">
    <source>
        <dbReference type="Google" id="ProtNLM"/>
    </source>
</evidence>
<evidence type="ECO:0000313" key="2">
    <source>
        <dbReference type="EMBL" id="QOS25523.1"/>
    </source>
</evidence>
<gene>
    <name evidence="2" type="ORF">VP439_00014</name>
</gene>
<sequence length="373" mass="42966">MKIIKQDSFLLGVLLFLFSICNLGPAPLALTIAFVSLFLFYDRFKFNFYNYLIILLFFLLCAWALLFSYHELYFKVYAATFIYVILAFLVVGIITGFSKDTVINAIVFVIFIHLATIIFQQFFYILTKHYIDLHQVVTLGKYLSRNESGFINGLGMTRPTGFYVEPSSVAAIITFFNVWYYILNKRATLKFYVIQFLTMLSFSFAAIAISLLIIAYTFFRHELIKKVNIKTLISLFVVALIFIYFVNIFYIRLTGGVGYDSVGFRQIILNHLINRDIMDNLFGEGILIFESAIKTNGLILSNSNIRDSGLWVNIIFSLGIFGLIAFTIFIAFFSGGLSNFIVLSFALFSKFDYLQPIVWFSIFLLLTHKRKFN</sequence>
<evidence type="ECO:0000256" key="1">
    <source>
        <dbReference type="SAM" id="Phobius"/>
    </source>
</evidence>
<dbReference type="AlphaFoldDB" id="A0A7M1WEP2"/>
<keyword evidence="1" id="KW-1133">Transmembrane helix</keyword>
<feature type="transmembrane region" description="Helical" evidence="1">
    <location>
        <begin position="340"/>
        <end position="366"/>
    </location>
</feature>
<feature type="transmembrane region" description="Helical" evidence="1">
    <location>
        <begin position="103"/>
        <end position="126"/>
    </location>
</feature>
<protein>
    <recommendedName>
        <fullName evidence="3">Wzy</fullName>
    </recommendedName>
</protein>
<dbReference type="EMBL" id="MT898297">
    <property type="protein sequence ID" value="QOS25523.1"/>
    <property type="molecule type" value="Genomic_DNA"/>
</dbReference>
<keyword evidence="1" id="KW-0812">Transmembrane</keyword>
<organism evidence="2">
    <name type="scientific">Vibrio parahaemolyticus</name>
    <dbReference type="NCBI Taxonomy" id="670"/>
    <lineage>
        <taxon>Bacteria</taxon>
        <taxon>Pseudomonadati</taxon>
        <taxon>Pseudomonadota</taxon>
        <taxon>Gammaproteobacteria</taxon>
        <taxon>Vibrionales</taxon>
        <taxon>Vibrionaceae</taxon>
        <taxon>Vibrio</taxon>
    </lineage>
</organism>
<keyword evidence="1" id="KW-0472">Membrane</keyword>
<feature type="transmembrane region" description="Helical" evidence="1">
    <location>
        <begin position="49"/>
        <end position="69"/>
    </location>
</feature>
<dbReference type="RefSeq" id="WP_021453044.1">
    <property type="nucleotide sequence ID" value="NZ_CANUIM010000025.1"/>
</dbReference>
<feature type="transmembrane region" description="Helical" evidence="1">
    <location>
        <begin position="231"/>
        <end position="251"/>
    </location>
</feature>
<reference evidence="2" key="1">
    <citation type="submission" date="2020-08" db="EMBL/GenBank/DDBJ databases">
        <title>Genetic structure, function and evolution of capsule biosynthesis loci in Vibrio parahaemolyticus.</title>
        <authorList>
            <person name="Li L."/>
            <person name="Bian S."/>
        </authorList>
    </citation>
    <scope>NUCLEOTIDE SEQUENCE</scope>
    <source>
        <strain evidence="2">VP439</strain>
    </source>
</reference>
<feature type="transmembrane region" description="Helical" evidence="1">
    <location>
        <begin position="194"/>
        <end position="219"/>
    </location>
</feature>
<name>A0A7M1WEP2_VIBPH</name>
<feature type="transmembrane region" description="Helical" evidence="1">
    <location>
        <begin position="162"/>
        <end position="182"/>
    </location>
</feature>
<accession>A0A7M1WEP2</accession>
<feature type="transmembrane region" description="Helical" evidence="1">
    <location>
        <begin position="76"/>
        <end position="97"/>
    </location>
</feature>
<proteinExistence type="predicted"/>